<comment type="caution">
    <text evidence="1">The sequence shown here is derived from an EMBL/GenBank/DDBJ whole genome shotgun (WGS) entry which is preliminary data.</text>
</comment>
<name>A0ACC2Z9P0_9PEZI</name>
<sequence>MDEPIYFFDTTPLYSIGENATIPQIAIAPYRYFQGADLAWMMISSALVLLMVPGIALFYSGVSNSQFALSQAWLPIMTTAVVGLEWYLRGYSIAFSNWPSSHTLWGDTDGIAFHNVLLRPVPSSKDLQADGPVIPELVYALFQGMFASFTASLVSGAAIWKDRPGHFLVFIVLWTTFVYNPIARWTWNPEGWSNKRDVLDFAGGTAVHICAGATVLAHSMYHRYLPKVEEFLESIPGSSSHPARPPTNNPNGVPAGPGEVDQPGKGDSHNVENVLLGAPTLDRMAWLQRRIRSRGEPQSSLRVYFNPSLRLRREDLDDTHGIIIFHGFGGLIGMVMTGFFARKSVARLDGFTNITGGGWDGHWAQLGWQVADALAGMGWAFTITLIILLALEPLMYFARSKRARYSKVTGDKLTDEWTMREAIEISEIPTRQAIPRSGN</sequence>
<gene>
    <name evidence="1" type="ORF">H2199_003405</name>
</gene>
<dbReference type="Proteomes" id="UP001172680">
    <property type="component" value="Unassembled WGS sequence"/>
</dbReference>
<dbReference type="EMBL" id="JAPDRP010000009">
    <property type="protein sequence ID" value="KAJ9644442.1"/>
    <property type="molecule type" value="Genomic_DNA"/>
</dbReference>
<keyword evidence="2" id="KW-1185">Reference proteome</keyword>
<proteinExistence type="predicted"/>
<reference evidence="1" key="1">
    <citation type="submission" date="2022-10" db="EMBL/GenBank/DDBJ databases">
        <title>Culturing micro-colonial fungi from biological soil crusts in the Mojave desert and describing Neophaeococcomyces mojavensis, and introducing the new genera and species Taxawa tesnikishii.</title>
        <authorList>
            <person name="Kurbessoian T."/>
            <person name="Stajich J.E."/>
        </authorList>
    </citation>
    <scope>NUCLEOTIDE SEQUENCE</scope>
    <source>
        <strain evidence="1">JES_115</strain>
    </source>
</reference>
<accession>A0ACC2Z9P0</accession>
<evidence type="ECO:0000313" key="1">
    <source>
        <dbReference type="EMBL" id="KAJ9644442.1"/>
    </source>
</evidence>
<protein>
    <submittedName>
        <fullName evidence="1">Uncharacterized protein</fullName>
    </submittedName>
</protein>
<organism evidence="1 2">
    <name type="scientific">Coniosporium tulheliwenetii</name>
    <dbReference type="NCBI Taxonomy" id="3383036"/>
    <lineage>
        <taxon>Eukaryota</taxon>
        <taxon>Fungi</taxon>
        <taxon>Dikarya</taxon>
        <taxon>Ascomycota</taxon>
        <taxon>Pezizomycotina</taxon>
        <taxon>Dothideomycetes</taxon>
        <taxon>Dothideomycetes incertae sedis</taxon>
        <taxon>Coniosporium</taxon>
    </lineage>
</organism>
<evidence type="ECO:0000313" key="2">
    <source>
        <dbReference type="Proteomes" id="UP001172680"/>
    </source>
</evidence>